<name>A0A0F9MLM7_9ZZZZ</name>
<dbReference type="EMBL" id="LAZR01004669">
    <property type="protein sequence ID" value="KKN06609.1"/>
    <property type="molecule type" value="Genomic_DNA"/>
</dbReference>
<evidence type="ECO:0008006" key="2">
    <source>
        <dbReference type="Google" id="ProtNLM"/>
    </source>
</evidence>
<evidence type="ECO:0000313" key="1">
    <source>
        <dbReference type="EMBL" id="KKN06609.1"/>
    </source>
</evidence>
<dbReference type="AlphaFoldDB" id="A0A0F9MLM7"/>
<dbReference type="Pfam" id="PF13715">
    <property type="entry name" value="CarbopepD_reg_2"/>
    <property type="match status" value="1"/>
</dbReference>
<dbReference type="InterPro" id="IPR008969">
    <property type="entry name" value="CarboxyPept-like_regulatory"/>
</dbReference>
<dbReference type="SUPFAM" id="SSF49464">
    <property type="entry name" value="Carboxypeptidase regulatory domain-like"/>
    <property type="match status" value="1"/>
</dbReference>
<proteinExistence type="predicted"/>
<comment type="caution">
    <text evidence="1">The sequence shown here is derived from an EMBL/GenBank/DDBJ whole genome shotgun (WGS) entry which is preliminary data.</text>
</comment>
<accession>A0A0F9MLM7</accession>
<reference evidence="1" key="1">
    <citation type="journal article" date="2015" name="Nature">
        <title>Complex archaea that bridge the gap between prokaryotes and eukaryotes.</title>
        <authorList>
            <person name="Spang A."/>
            <person name="Saw J.H."/>
            <person name="Jorgensen S.L."/>
            <person name="Zaremba-Niedzwiedzka K."/>
            <person name="Martijn J."/>
            <person name="Lind A.E."/>
            <person name="van Eijk R."/>
            <person name="Schleper C."/>
            <person name="Guy L."/>
            <person name="Ettema T.J."/>
        </authorList>
    </citation>
    <scope>NUCLEOTIDE SEQUENCE</scope>
</reference>
<gene>
    <name evidence="1" type="ORF">LCGC14_1075490</name>
</gene>
<organism evidence="1">
    <name type="scientific">marine sediment metagenome</name>
    <dbReference type="NCBI Taxonomy" id="412755"/>
    <lineage>
        <taxon>unclassified sequences</taxon>
        <taxon>metagenomes</taxon>
        <taxon>ecological metagenomes</taxon>
    </lineage>
</organism>
<sequence>MKRKNNYNIARAFSTTIFLALLCPVFGTQSAFAFFQDVKQQQQEQSFTQYRGEVTGSDSKKSLVFANIAIEGTNVSTISNSDGEFSLKVPSEIVSNMANANVLVSFLGYSTKTIPLAQFDENGNNKIQLSISVTELPEINVEVPKDAEALVRETLNRKGENYFDDSTLMTAFYRETIKKRRTNVSLSEAVVNIYKTPYSSLKKDGVKLYKARKSTDYSKLDTVALKLQGGPFNALFVDVMKYPEYIFNETTLKNYKFSFDRSTRVNDRLIYVVDFKQLENILDPLYQGKLYIDAENKILTSAIFSLNITDRELASRQFVRKKPANAKVWPTEVAYRVDYREKNGKWYYGYSNVLMEFKINWDKRLFNSVYSMTCEMAVTDWEKNLATDYPRIKDRMKSSIILADEAVGFSDPDFWGEYNIIEPDKSIESAIEKIQRQLRKTNDSGGTSAR</sequence>
<protein>
    <recommendedName>
        <fullName evidence="2">Carboxypeptidase-like regulatory domain-containing protein</fullName>
    </recommendedName>
</protein>